<name>A0A329S5G7_9STRA</name>
<evidence type="ECO:0000313" key="2">
    <source>
        <dbReference type="EMBL" id="KAG2898359.1"/>
    </source>
</evidence>
<protein>
    <recommendedName>
        <fullName evidence="6">Integrase catalytic domain-containing protein</fullName>
    </recommendedName>
</protein>
<gene>
    <name evidence="4" type="ORF">PC110_g11450</name>
    <name evidence="2" type="ORF">PC117_g22560</name>
    <name evidence="3" type="ORF">PC129_g18652</name>
</gene>
<evidence type="ECO:0000313" key="3">
    <source>
        <dbReference type="EMBL" id="KAG3210347.1"/>
    </source>
</evidence>
<feature type="region of interest" description="Disordered" evidence="1">
    <location>
        <begin position="200"/>
        <end position="238"/>
    </location>
</feature>
<evidence type="ECO:0000313" key="5">
    <source>
        <dbReference type="Proteomes" id="UP000251314"/>
    </source>
</evidence>
<dbReference type="EMBL" id="RCMK01001257">
    <property type="protein sequence ID" value="KAG2898359.1"/>
    <property type="molecule type" value="Genomic_DNA"/>
</dbReference>
<feature type="compositionally biased region" description="Polar residues" evidence="1">
    <location>
        <begin position="208"/>
        <end position="219"/>
    </location>
</feature>
<dbReference type="OrthoDB" id="6757216at2759"/>
<accession>A0A329S5G7</accession>
<dbReference type="EMBL" id="MJFZ01000287">
    <property type="protein sequence ID" value="RAW32204.1"/>
    <property type="molecule type" value="Genomic_DNA"/>
</dbReference>
<dbReference type="Proteomes" id="UP000251314">
    <property type="component" value="Unassembled WGS sequence"/>
</dbReference>
<dbReference type="Proteomes" id="UP000736787">
    <property type="component" value="Unassembled WGS sequence"/>
</dbReference>
<evidence type="ECO:0008006" key="6">
    <source>
        <dbReference type="Google" id="ProtNLM"/>
    </source>
</evidence>
<dbReference type="AlphaFoldDB" id="A0A329S5G7"/>
<evidence type="ECO:0000313" key="4">
    <source>
        <dbReference type="EMBL" id="RAW32204.1"/>
    </source>
</evidence>
<dbReference type="SUPFAM" id="SSF53098">
    <property type="entry name" value="Ribonuclease H-like"/>
    <property type="match status" value="1"/>
</dbReference>
<reference evidence="4 5" key="1">
    <citation type="submission" date="2018-01" db="EMBL/GenBank/DDBJ databases">
        <title>Draft genome of the strawberry crown rot pathogen Phytophthora cactorum.</title>
        <authorList>
            <person name="Armitage A.D."/>
            <person name="Lysoe E."/>
            <person name="Nellist C.F."/>
            <person name="Harrison R.J."/>
            <person name="Brurberg M.B."/>
        </authorList>
    </citation>
    <scope>NUCLEOTIDE SEQUENCE [LARGE SCALE GENOMIC DNA]</scope>
    <source>
        <strain evidence="4 5">10300</strain>
    </source>
</reference>
<dbReference type="EMBL" id="RCMV01001106">
    <property type="protein sequence ID" value="KAG3210347.1"/>
    <property type="molecule type" value="Genomic_DNA"/>
</dbReference>
<dbReference type="InterPro" id="IPR012337">
    <property type="entry name" value="RNaseH-like_sf"/>
</dbReference>
<dbReference type="GO" id="GO:0003676">
    <property type="term" value="F:nucleic acid binding"/>
    <property type="evidence" value="ECO:0007669"/>
    <property type="project" value="InterPro"/>
</dbReference>
<keyword evidence="5" id="KW-1185">Reference proteome</keyword>
<comment type="caution">
    <text evidence="4">The sequence shown here is derived from an EMBL/GenBank/DDBJ whole genome shotgun (WGS) entry which is preliminary data.</text>
</comment>
<dbReference type="Gene3D" id="3.30.420.10">
    <property type="entry name" value="Ribonuclease H-like superfamily/Ribonuclease H"/>
    <property type="match status" value="1"/>
</dbReference>
<dbReference type="InterPro" id="IPR036397">
    <property type="entry name" value="RNaseH_sf"/>
</dbReference>
<organism evidence="4 5">
    <name type="scientific">Phytophthora cactorum</name>
    <dbReference type="NCBI Taxonomy" id="29920"/>
    <lineage>
        <taxon>Eukaryota</taxon>
        <taxon>Sar</taxon>
        <taxon>Stramenopiles</taxon>
        <taxon>Oomycota</taxon>
        <taxon>Peronosporomycetes</taxon>
        <taxon>Peronosporales</taxon>
        <taxon>Peronosporaceae</taxon>
        <taxon>Phytophthora</taxon>
    </lineage>
</organism>
<evidence type="ECO:0000256" key="1">
    <source>
        <dbReference type="SAM" id="MobiDB-lite"/>
    </source>
</evidence>
<dbReference type="STRING" id="29920.A0A329S5G7"/>
<dbReference type="VEuPathDB" id="FungiDB:PC110_g11450"/>
<dbReference type="Proteomes" id="UP000760860">
    <property type="component" value="Unassembled WGS sequence"/>
</dbReference>
<proteinExistence type="predicted"/>
<sequence length="238" mass="27408">MVFIEVMNNEMTSRHGVPERLLSDQGFNFISGLVWFFYETLGVKKLFGAAYHRALQRHASGNVTNVRQRVPDRLGSLLAPCAVRLPDLFREVLGDSPFFRLHGRDPVLPLDLAFLNTSNEWKSNEAVAYRRRLVLYLRDTRQMVGRQLLKAQGRHQRRLGGQHEVKLEEGYPVWVYQYFRAKRGERRTKKLAFAWHGPCGNGRGKRLPSSTDAPESSSDYQRESVQDVPRPVEPTFPV</sequence>
<reference evidence="3" key="2">
    <citation type="submission" date="2018-05" db="EMBL/GenBank/DDBJ databases">
        <title>Effector identification in a new, highly contiguous assembly of the strawberry crown rot pathogen Phytophthora cactorum.</title>
        <authorList>
            <person name="Armitage A.D."/>
            <person name="Nellist C.F."/>
            <person name="Bates H."/>
            <person name="Vickerstaff R.J."/>
            <person name="Harrison R.J."/>
        </authorList>
    </citation>
    <scope>NUCLEOTIDE SEQUENCE</scope>
    <source>
        <strain evidence="2">4040</strain>
        <strain evidence="3">P421</strain>
    </source>
</reference>